<dbReference type="InterPro" id="IPR010049">
    <property type="entry name" value="MTA_SAH_Nsdase"/>
</dbReference>
<evidence type="ECO:0000256" key="5">
    <source>
        <dbReference type="ARBA" id="ARBA00023167"/>
    </source>
</evidence>
<dbReference type="NCBIfam" id="NF004079">
    <property type="entry name" value="PRK05584.1"/>
    <property type="match status" value="1"/>
</dbReference>
<protein>
    <recommendedName>
        <fullName evidence="2">adenosylhomocysteine nucleosidase</fullName>
        <ecNumber evidence="2">3.2.2.9</ecNumber>
    </recommendedName>
</protein>
<gene>
    <name evidence="7" type="ORF">ACFP57_05215</name>
</gene>
<evidence type="ECO:0000256" key="2">
    <source>
        <dbReference type="ARBA" id="ARBA00011974"/>
    </source>
</evidence>
<dbReference type="EMBL" id="JBHSUA010000009">
    <property type="protein sequence ID" value="MFC6396387.1"/>
    <property type="molecule type" value="Genomic_DNA"/>
</dbReference>
<keyword evidence="8" id="KW-1185">Reference proteome</keyword>
<keyword evidence="4 7" id="KW-0378">Hydrolase</keyword>
<dbReference type="NCBIfam" id="TIGR01704">
    <property type="entry name" value="MTA_SAH-Nsdase"/>
    <property type="match status" value="1"/>
</dbReference>
<evidence type="ECO:0000313" key="7">
    <source>
        <dbReference type="EMBL" id="MFC6396387.1"/>
    </source>
</evidence>
<dbReference type="Proteomes" id="UP001596266">
    <property type="component" value="Unassembled WGS sequence"/>
</dbReference>
<name>A0ABW1X2N5_9ACTN</name>
<dbReference type="GO" id="GO:0008782">
    <property type="term" value="F:adenosylhomocysteine nucleosidase activity"/>
    <property type="evidence" value="ECO:0007669"/>
    <property type="project" value="UniProtKB-EC"/>
</dbReference>
<organism evidence="7 8">
    <name type="scientific">Luteococcus sanguinis</name>
    <dbReference type="NCBI Taxonomy" id="174038"/>
    <lineage>
        <taxon>Bacteria</taxon>
        <taxon>Bacillati</taxon>
        <taxon>Actinomycetota</taxon>
        <taxon>Actinomycetes</taxon>
        <taxon>Propionibacteriales</taxon>
        <taxon>Propionibacteriaceae</taxon>
        <taxon>Luteococcus</taxon>
    </lineage>
</organism>
<dbReference type="CDD" id="cd09008">
    <property type="entry name" value="MTAN"/>
    <property type="match status" value="1"/>
</dbReference>
<reference evidence="8" key="1">
    <citation type="journal article" date="2019" name="Int. J. Syst. Evol. Microbiol.">
        <title>The Global Catalogue of Microorganisms (GCM) 10K type strain sequencing project: providing services to taxonomists for standard genome sequencing and annotation.</title>
        <authorList>
            <consortium name="The Broad Institute Genomics Platform"/>
            <consortium name="The Broad Institute Genome Sequencing Center for Infectious Disease"/>
            <person name="Wu L."/>
            <person name="Ma J."/>
        </authorList>
    </citation>
    <scope>NUCLEOTIDE SEQUENCE [LARGE SCALE GENOMIC DNA]</scope>
    <source>
        <strain evidence="8">CGMCC 1.15277</strain>
    </source>
</reference>
<dbReference type="RefSeq" id="WP_343884976.1">
    <property type="nucleotide sequence ID" value="NZ_BAAAKI010000004.1"/>
</dbReference>
<proteinExistence type="predicted"/>
<evidence type="ECO:0000313" key="8">
    <source>
        <dbReference type="Proteomes" id="UP001596266"/>
    </source>
</evidence>
<keyword evidence="7" id="KW-0326">Glycosidase</keyword>
<feature type="domain" description="Nucleoside phosphorylase" evidence="6">
    <location>
        <begin position="4"/>
        <end position="224"/>
    </location>
</feature>
<evidence type="ECO:0000256" key="3">
    <source>
        <dbReference type="ARBA" id="ARBA00022605"/>
    </source>
</evidence>
<evidence type="ECO:0000256" key="4">
    <source>
        <dbReference type="ARBA" id="ARBA00022801"/>
    </source>
</evidence>
<dbReference type="EC" id="3.2.2.9" evidence="2"/>
<dbReference type="SUPFAM" id="SSF53167">
    <property type="entry name" value="Purine and uridine phosphorylases"/>
    <property type="match status" value="1"/>
</dbReference>
<comment type="pathway">
    <text evidence="1">Amino-acid biosynthesis; L-methionine biosynthesis via salvage pathway; S-methyl-5-thio-alpha-D-ribose 1-phosphate from S-methyl-5'-thioadenosine (hydrolase route): step 1/2.</text>
</comment>
<accession>A0ABW1X2N5</accession>
<dbReference type="InterPro" id="IPR000845">
    <property type="entry name" value="Nucleoside_phosphorylase_d"/>
</dbReference>
<dbReference type="PANTHER" id="PTHR46832:SF1">
    <property type="entry name" value="5'-METHYLTHIOADENOSINE_S-ADENOSYLHOMOCYSTEINE NUCLEOSIDASE"/>
    <property type="match status" value="1"/>
</dbReference>
<comment type="caution">
    <text evidence="7">The sequence shown here is derived from an EMBL/GenBank/DDBJ whole genome shotgun (WGS) entry which is preliminary data.</text>
</comment>
<evidence type="ECO:0000256" key="1">
    <source>
        <dbReference type="ARBA" id="ARBA00004945"/>
    </source>
</evidence>
<dbReference type="InterPro" id="IPR035994">
    <property type="entry name" value="Nucleoside_phosphorylase_sf"/>
</dbReference>
<dbReference type="Gene3D" id="3.40.50.1580">
    <property type="entry name" value="Nucleoside phosphorylase domain"/>
    <property type="match status" value="1"/>
</dbReference>
<dbReference type="Pfam" id="PF01048">
    <property type="entry name" value="PNP_UDP_1"/>
    <property type="match status" value="1"/>
</dbReference>
<keyword evidence="3" id="KW-0028">Amino-acid biosynthesis</keyword>
<keyword evidence="5" id="KW-0486">Methionine biosynthesis</keyword>
<evidence type="ECO:0000259" key="6">
    <source>
        <dbReference type="Pfam" id="PF01048"/>
    </source>
</evidence>
<dbReference type="PANTHER" id="PTHR46832">
    <property type="entry name" value="5'-METHYLTHIOADENOSINE/S-ADENOSYLHOMOCYSTEINE NUCLEOSIDASE"/>
    <property type="match status" value="1"/>
</dbReference>
<sequence>MTDVLLLAAMAEETAPLLAAHDFREVEVRHGRAWRCEEGGRAIGLVTCGIGLVNSAASAALAIRDHDPKAVISIGSAGGLGADVRVGDIIVGGSYRYADADATAFGYEYGQIPSMPVSFAGDEHLLSLVEADDTDDTVHVGEIVSGNSFVAGELATSLRTRFPQALAADMESTAIAQVAWGMGIPFVCVRSISDLCTPSANDDFKGNIDTVAQRSADAVWRLLEQL</sequence>